<evidence type="ECO:0000313" key="5">
    <source>
        <dbReference type="EMBL" id="CAI9765485.1"/>
    </source>
</evidence>
<dbReference type="SUPFAM" id="SSF47473">
    <property type="entry name" value="EF-hand"/>
    <property type="match status" value="1"/>
</dbReference>
<keyword evidence="6" id="KW-1185">Reference proteome</keyword>
<dbReference type="InterPro" id="IPR002048">
    <property type="entry name" value="EF_hand_dom"/>
</dbReference>
<keyword evidence="2" id="KW-0677">Repeat</keyword>
<dbReference type="InterPro" id="IPR039647">
    <property type="entry name" value="EF_hand_pair_protein_CML-like"/>
</dbReference>
<keyword evidence="3" id="KW-0106">Calcium</keyword>
<proteinExistence type="predicted"/>
<accession>A0AAD1Z9N0</accession>
<dbReference type="InterPro" id="IPR018247">
    <property type="entry name" value="EF_Hand_1_Ca_BS"/>
</dbReference>
<feature type="domain" description="EF-hand" evidence="4">
    <location>
        <begin position="30"/>
        <end position="65"/>
    </location>
</feature>
<dbReference type="PANTHER" id="PTHR10891">
    <property type="entry name" value="EF-HAND CALCIUM-BINDING DOMAIN CONTAINING PROTEIN"/>
    <property type="match status" value="1"/>
</dbReference>
<evidence type="ECO:0000259" key="4">
    <source>
        <dbReference type="PROSITE" id="PS50222"/>
    </source>
</evidence>
<name>A0AAD1Z9N0_9LAMI</name>
<organism evidence="5 6">
    <name type="scientific">Fraxinus pennsylvanica</name>
    <dbReference type="NCBI Taxonomy" id="56036"/>
    <lineage>
        <taxon>Eukaryota</taxon>
        <taxon>Viridiplantae</taxon>
        <taxon>Streptophyta</taxon>
        <taxon>Embryophyta</taxon>
        <taxon>Tracheophyta</taxon>
        <taxon>Spermatophyta</taxon>
        <taxon>Magnoliopsida</taxon>
        <taxon>eudicotyledons</taxon>
        <taxon>Gunneridae</taxon>
        <taxon>Pentapetalae</taxon>
        <taxon>asterids</taxon>
        <taxon>lamiids</taxon>
        <taxon>Lamiales</taxon>
        <taxon>Oleaceae</taxon>
        <taxon>Oleeae</taxon>
        <taxon>Fraxinus</taxon>
    </lineage>
</organism>
<dbReference type="PROSITE" id="PS50222">
    <property type="entry name" value="EF_HAND_2"/>
    <property type="match status" value="2"/>
</dbReference>
<dbReference type="AlphaFoldDB" id="A0AAD1Z9N0"/>
<evidence type="ECO:0000256" key="1">
    <source>
        <dbReference type="ARBA" id="ARBA00022723"/>
    </source>
</evidence>
<keyword evidence="1" id="KW-0479">Metal-binding</keyword>
<reference evidence="5" key="1">
    <citation type="submission" date="2023-05" db="EMBL/GenBank/DDBJ databases">
        <authorList>
            <person name="Huff M."/>
        </authorList>
    </citation>
    <scope>NUCLEOTIDE SEQUENCE</scope>
</reference>
<evidence type="ECO:0000256" key="3">
    <source>
        <dbReference type="ARBA" id="ARBA00022837"/>
    </source>
</evidence>
<dbReference type="Gene3D" id="1.10.238.10">
    <property type="entry name" value="EF-hand"/>
    <property type="match status" value="1"/>
</dbReference>
<feature type="domain" description="EF-hand" evidence="4">
    <location>
        <begin position="1"/>
        <end position="29"/>
    </location>
</feature>
<dbReference type="Proteomes" id="UP000834106">
    <property type="component" value="Chromosome 7"/>
</dbReference>
<dbReference type="GO" id="GO:0005509">
    <property type="term" value="F:calcium ion binding"/>
    <property type="evidence" value="ECO:0007669"/>
    <property type="project" value="InterPro"/>
</dbReference>
<dbReference type="PROSITE" id="PS00018">
    <property type="entry name" value="EF_HAND_1"/>
    <property type="match status" value="1"/>
</dbReference>
<protein>
    <recommendedName>
        <fullName evidence="4">EF-hand domain-containing protein</fullName>
    </recommendedName>
</protein>
<gene>
    <name evidence="5" type="ORF">FPE_LOCUS12915</name>
</gene>
<sequence>MLLNEVDRDGDGCIKLEEFNTIDSAFGAHDWEAKLGETIDFFDSDRDGKIAARELLNVLKTIEDSQCTLEDCRRVIRGANRNGDGFWSGGWPEAMLMVVQIGEDHVAAAYYKC</sequence>
<evidence type="ECO:0000256" key="2">
    <source>
        <dbReference type="ARBA" id="ARBA00022737"/>
    </source>
</evidence>
<dbReference type="InterPro" id="IPR011992">
    <property type="entry name" value="EF-hand-dom_pair"/>
</dbReference>
<dbReference type="EMBL" id="OU503042">
    <property type="protein sequence ID" value="CAI9765485.1"/>
    <property type="molecule type" value="Genomic_DNA"/>
</dbReference>
<evidence type="ECO:0000313" key="6">
    <source>
        <dbReference type="Proteomes" id="UP000834106"/>
    </source>
</evidence>